<proteinExistence type="predicted"/>
<evidence type="ECO:0008006" key="3">
    <source>
        <dbReference type="Google" id="ProtNLM"/>
    </source>
</evidence>
<sequence>MSDPFSVAGSAVGVISLGLQVCQQLTSYCQAYNSYDEEIKKIGSRSESLQRPLKDLRELIEEARAKDPEIATDLADKALNLQSMVNSLRGTIDRMIPTMTANTQGKIRSQLNKVIYPFRRETLRDMLRDLDGIQVVLQTTLSIYSTQKITSGFTTCFKEQIDGPKLVKIVVRLPQ</sequence>
<protein>
    <recommendedName>
        <fullName evidence="3">Fungal N-terminal domain-containing protein</fullName>
    </recommendedName>
</protein>
<name>A0A9W9PWY5_9EURO</name>
<dbReference type="Proteomes" id="UP001147746">
    <property type="component" value="Unassembled WGS sequence"/>
</dbReference>
<gene>
    <name evidence="1" type="ORF">N7476_007168</name>
</gene>
<keyword evidence="2" id="KW-1185">Reference proteome</keyword>
<reference evidence="1" key="2">
    <citation type="journal article" date="2023" name="IMA Fungus">
        <title>Comparative genomic study of the Penicillium genus elucidates a diverse pangenome and 15 lateral gene transfer events.</title>
        <authorList>
            <person name="Petersen C."/>
            <person name="Sorensen T."/>
            <person name="Nielsen M.R."/>
            <person name="Sondergaard T.E."/>
            <person name="Sorensen J.L."/>
            <person name="Fitzpatrick D.A."/>
            <person name="Frisvad J.C."/>
            <person name="Nielsen K.L."/>
        </authorList>
    </citation>
    <scope>NUCLEOTIDE SEQUENCE</scope>
    <source>
        <strain evidence="1">IBT 21472</strain>
    </source>
</reference>
<comment type="caution">
    <text evidence="1">The sequence shown here is derived from an EMBL/GenBank/DDBJ whole genome shotgun (WGS) entry which is preliminary data.</text>
</comment>
<evidence type="ECO:0000313" key="2">
    <source>
        <dbReference type="Proteomes" id="UP001147746"/>
    </source>
</evidence>
<organism evidence="1 2">
    <name type="scientific">Penicillium atrosanguineum</name>
    <dbReference type="NCBI Taxonomy" id="1132637"/>
    <lineage>
        <taxon>Eukaryota</taxon>
        <taxon>Fungi</taxon>
        <taxon>Dikarya</taxon>
        <taxon>Ascomycota</taxon>
        <taxon>Pezizomycotina</taxon>
        <taxon>Eurotiomycetes</taxon>
        <taxon>Eurotiomycetidae</taxon>
        <taxon>Eurotiales</taxon>
        <taxon>Aspergillaceae</taxon>
        <taxon>Penicillium</taxon>
    </lineage>
</organism>
<accession>A0A9W9PWY5</accession>
<dbReference type="EMBL" id="JAPZBO010000007">
    <property type="protein sequence ID" value="KAJ5311308.1"/>
    <property type="molecule type" value="Genomic_DNA"/>
</dbReference>
<evidence type="ECO:0000313" key="1">
    <source>
        <dbReference type="EMBL" id="KAJ5311308.1"/>
    </source>
</evidence>
<dbReference type="AlphaFoldDB" id="A0A9W9PWY5"/>
<reference evidence="1" key="1">
    <citation type="submission" date="2022-12" db="EMBL/GenBank/DDBJ databases">
        <authorList>
            <person name="Petersen C."/>
        </authorList>
    </citation>
    <scope>NUCLEOTIDE SEQUENCE</scope>
    <source>
        <strain evidence="1">IBT 21472</strain>
    </source>
</reference>